<evidence type="ECO:0000313" key="11">
    <source>
        <dbReference type="WBParaSite" id="scaffold3177_cov227.g6141"/>
    </source>
</evidence>
<dbReference type="WBParaSite" id="scaffold3177_cov227.g6141">
    <property type="protein sequence ID" value="scaffold3177_cov227.g6141"/>
    <property type="gene ID" value="scaffold3177_cov227.g6141"/>
</dbReference>
<keyword evidence="10" id="KW-1185">Reference proteome</keyword>
<evidence type="ECO:0000256" key="1">
    <source>
        <dbReference type="ARBA" id="ARBA00004496"/>
    </source>
</evidence>
<sequence>MQQKMKNDRCSPTAKITLPFTQQVPLLFITSLVPPTTATPRVAFHSRKYVEGGSTLFSLDFFGQPAYLTQSSQLYLETCISSLGGQSRTRRHLAEYSHVEAECPFITFEELMNKIEDLVCDAVERKKFSSLKRPFLRITSADAIEWLRKNNVNNGEGRPFELGEDIPEEPEKMVNDNSNKNFGRSWTSCLPEGVGHINDISNEAVWTLSSAKEGMGIHQLLDDREDIFWFLFLFFKYIDQGGARISPCLH</sequence>
<evidence type="ECO:0000313" key="10">
    <source>
        <dbReference type="Proteomes" id="UP000887561"/>
    </source>
</evidence>
<evidence type="ECO:0000256" key="3">
    <source>
        <dbReference type="ARBA" id="ARBA00022598"/>
    </source>
</evidence>
<organism evidence="10 11">
    <name type="scientific">Meloidogyne javanica</name>
    <name type="common">Root-knot nematode worm</name>
    <dbReference type="NCBI Taxonomy" id="6303"/>
    <lineage>
        <taxon>Eukaryota</taxon>
        <taxon>Metazoa</taxon>
        <taxon>Ecdysozoa</taxon>
        <taxon>Nematoda</taxon>
        <taxon>Chromadorea</taxon>
        <taxon>Rhabditida</taxon>
        <taxon>Tylenchina</taxon>
        <taxon>Tylenchomorpha</taxon>
        <taxon>Tylenchoidea</taxon>
        <taxon>Meloidogynidae</taxon>
        <taxon>Meloidogyninae</taxon>
        <taxon>Meloidogyne</taxon>
        <taxon>Meloidogyne incognita group</taxon>
    </lineage>
</organism>
<dbReference type="Proteomes" id="UP000887561">
    <property type="component" value="Unplaced"/>
</dbReference>
<evidence type="ECO:0000256" key="6">
    <source>
        <dbReference type="ARBA" id="ARBA00022917"/>
    </source>
</evidence>
<protein>
    <submittedName>
        <fullName evidence="11">Uncharacterized protein</fullName>
    </submittedName>
</protein>
<dbReference type="GO" id="GO:0005737">
    <property type="term" value="C:cytoplasm"/>
    <property type="evidence" value="ECO:0007669"/>
    <property type="project" value="UniProtKB-SubCell"/>
</dbReference>
<feature type="domain" description="DOC" evidence="9">
    <location>
        <begin position="196"/>
        <end position="229"/>
    </location>
</feature>
<keyword evidence="7" id="KW-0030">Aminoacyl-tRNA synthetase</keyword>
<proteinExistence type="predicted"/>
<keyword evidence="4" id="KW-0547">Nucleotide-binding</keyword>
<evidence type="ECO:0000259" key="9">
    <source>
        <dbReference type="Pfam" id="PF03256"/>
    </source>
</evidence>
<dbReference type="PANTHER" id="PTHR22594:SF16">
    <property type="entry name" value="ASPARAGINE--TRNA LIGASE, CYTOPLASMIC"/>
    <property type="match status" value="1"/>
</dbReference>
<keyword evidence="3" id="KW-0436">Ligase</keyword>
<evidence type="ECO:0000259" key="8">
    <source>
        <dbReference type="Pfam" id="PF00152"/>
    </source>
</evidence>
<keyword evidence="2" id="KW-0963">Cytoplasm</keyword>
<name>A0A915M5Y7_MELJA</name>
<dbReference type="AlphaFoldDB" id="A0A915M5Y7"/>
<dbReference type="PANTHER" id="PTHR22594">
    <property type="entry name" value="ASPARTYL/LYSYL-TRNA SYNTHETASE"/>
    <property type="match status" value="1"/>
</dbReference>
<dbReference type="Pfam" id="PF00152">
    <property type="entry name" value="tRNA-synt_2"/>
    <property type="match status" value="1"/>
</dbReference>
<dbReference type="GO" id="GO:0004816">
    <property type="term" value="F:asparagine-tRNA ligase activity"/>
    <property type="evidence" value="ECO:0007669"/>
    <property type="project" value="TreeGrafter"/>
</dbReference>
<evidence type="ECO:0000256" key="5">
    <source>
        <dbReference type="ARBA" id="ARBA00022840"/>
    </source>
</evidence>
<dbReference type="InterPro" id="IPR004364">
    <property type="entry name" value="Aa-tRNA-synt_II"/>
</dbReference>
<dbReference type="GO" id="GO:0005524">
    <property type="term" value="F:ATP binding"/>
    <property type="evidence" value="ECO:0007669"/>
    <property type="project" value="UniProtKB-KW"/>
</dbReference>
<evidence type="ECO:0000256" key="7">
    <source>
        <dbReference type="ARBA" id="ARBA00023146"/>
    </source>
</evidence>
<feature type="domain" description="Aminoacyl-tRNA synthetase class II (D/K/N)" evidence="8">
    <location>
        <begin position="49"/>
        <end position="176"/>
    </location>
</feature>
<evidence type="ECO:0000256" key="2">
    <source>
        <dbReference type="ARBA" id="ARBA00022490"/>
    </source>
</evidence>
<dbReference type="SUPFAM" id="SSF55681">
    <property type="entry name" value="Class II aaRS and biotin synthetases"/>
    <property type="match status" value="1"/>
</dbReference>
<dbReference type="GO" id="GO:0006421">
    <property type="term" value="P:asparaginyl-tRNA aminoacylation"/>
    <property type="evidence" value="ECO:0007669"/>
    <property type="project" value="TreeGrafter"/>
</dbReference>
<dbReference type="Gene3D" id="3.30.930.10">
    <property type="entry name" value="Bira Bifunctional Protein, Domain 2"/>
    <property type="match status" value="1"/>
</dbReference>
<keyword evidence="6" id="KW-0648">Protein biosynthesis</keyword>
<dbReference type="Pfam" id="PF03256">
    <property type="entry name" value="ANAPC10"/>
    <property type="match status" value="1"/>
</dbReference>
<comment type="subcellular location">
    <subcellularLocation>
        <location evidence="1">Cytoplasm</location>
    </subcellularLocation>
</comment>
<dbReference type="InterPro" id="IPR004939">
    <property type="entry name" value="APC_su10/DOC_dom"/>
</dbReference>
<accession>A0A915M5Y7</accession>
<dbReference type="Gene3D" id="2.60.120.260">
    <property type="entry name" value="Galactose-binding domain-like"/>
    <property type="match status" value="1"/>
</dbReference>
<dbReference type="InterPro" id="IPR045864">
    <property type="entry name" value="aa-tRNA-synth_II/BPL/LPL"/>
</dbReference>
<evidence type="ECO:0000256" key="4">
    <source>
        <dbReference type="ARBA" id="ARBA00022741"/>
    </source>
</evidence>
<keyword evidence="5" id="KW-0067">ATP-binding</keyword>
<reference evidence="11" key="1">
    <citation type="submission" date="2022-11" db="UniProtKB">
        <authorList>
            <consortium name="WormBaseParasite"/>
        </authorList>
    </citation>
    <scope>IDENTIFICATION</scope>
</reference>